<protein>
    <submittedName>
        <fullName evidence="2">Uncharacterized protein</fullName>
    </submittedName>
</protein>
<feature type="compositionally biased region" description="Low complexity" evidence="1">
    <location>
        <begin position="50"/>
        <end position="60"/>
    </location>
</feature>
<evidence type="ECO:0000313" key="3">
    <source>
        <dbReference type="Proteomes" id="UP000823775"/>
    </source>
</evidence>
<accession>A0ABS8T4U6</accession>
<feature type="non-terminal residue" evidence="2">
    <location>
        <position position="1"/>
    </location>
</feature>
<comment type="caution">
    <text evidence="2">The sequence shown here is derived from an EMBL/GenBank/DDBJ whole genome shotgun (WGS) entry which is preliminary data.</text>
</comment>
<gene>
    <name evidence="2" type="ORF">HAX54_003054</name>
</gene>
<dbReference type="EMBL" id="JACEIK010001138">
    <property type="protein sequence ID" value="MCD7466402.1"/>
    <property type="molecule type" value="Genomic_DNA"/>
</dbReference>
<feature type="region of interest" description="Disordered" evidence="1">
    <location>
        <begin position="49"/>
        <end position="87"/>
    </location>
</feature>
<dbReference type="Proteomes" id="UP000823775">
    <property type="component" value="Unassembled WGS sequence"/>
</dbReference>
<proteinExistence type="predicted"/>
<reference evidence="2 3" key="1">
    <citation type="journal article" date="2021" name="BMC Genomics">
        <title>Datura genome reveals duplications of psychoactive alkaloid biosynthetic genes and high mutation rate following tissue culture.</title>
        <authorList>
            <person name="Rajewski A."/>
            <person name="Carter-House D."/>
            <person name="Stajich J."/>
            <person name="Litt A."/>
        </authorList>
    </citation>
    <scope>NUCLEOTIDE SEQUENCE [LARGE SCALE GENOMIC DNA]</scope>
    <source>
        <strain evidence="2">AR-01</strain>
    </source>
</reference>
<sequence length="118" mass="12817">VIWALSNTPKRSRLSDKDRDEYFPLGNQRNIAQAAEVSPIPLAQVASIESPSLRSASQSSADHGQTQSSGARMTFHPGRQALNQKPHRGITEECAISSNGLVRMSNYLLSLLLLVMGS</sequence>
<name>A0ABS8T4U6_DATST</name>
<evidence type="ECO:0000313" key="2">
    <source>
        <dbReference type="EMBL" id="MCD7466402.1"/>
    </source>
</evidence>
<organism evidence="2 3">
    <name type="scientific">Datura stramonium</name>
    <name type="common">Jimsonweed</name>
    <name type="synonym">Common thornapple</name>
    <dbReference type="NCBI Taxonomy" id="4076"/>
    <lineage>
        <taxon>Eukaryota</taxon>
        <taxon>Viridiplantae</taxon>
        <taxon>Streptophyta</taxon>
        <taxon>Embryophyta</taxon>
        <taxon>Tracheophyta</taxon>
        <taxon>Spermatophyta</taxon>
        <taxon>Magnoliopsida</taxon>
        <taxon>eudicotyledons</taxon>
        <taxon>Gunneridae</taxon>
        <taxon>Pentapetalae</taxon>
        <taxon>asterids</taxon>
        <taxon>lamiids</taxon>
        <taxon>Solanales</taxon>
        <taxon>Solanaceae</taxon>
        <taxon>Solanoideae</taxon>
        <taxon>Datureae</taxon>
        <taxon>Datura</taxon>
    </lineage>
</organism>
<feature type="compositionally biased region" description="Polar residues" evidence="1">
    <location>
        <begin position="61"/>
        <end position="71"/>
    </location>
</feature>
<evidence type="ECO:0000256" key="1">
    <source>
        <dbReference type="SAM" id="MobiDB-lite"/>
    </source>
</evidence>
<keyword evidence="3" id="KW-1185">Reference proteome</keyword>